<evidence type="ECO:0000256" key="1">
    <source>
        <dbReference type="SAM" id="MobiDB-lite"/>
    </source>
</evidence>
<evidence type="ECO:0000313" key="2">
    <source>
        <dbReference type="EMBL" id="KAK1133954.1"/>
    </source>
</evidence>
<comment type="caution">
    <text evidence="2">The sequence shown here is derived from an EMBL/GenBank/DDBJ whole genome shotgun (WGS) entry which is preliminary data.</text>
</comment>
<feature type="compositionally biased region" description="Basic and acidic residues" evidence="1">
    <location>
        <begin position="30"/>
        <end position="43"/>
    </location>
</feature>
<reference evidence="2" key="1">
    <citation type="submission" date="2021-10" db="EMBL/GenBank/DDBJ databases">
        <title>Melipona bicolor Genome sequencing and assembly.</title>
        <authorList>
            <person name="Araujo N.S."/>
            <person name="Arias M.C."/>
        </authorList>
    </citation>
    <scope>NUCLEOTIDE SEQUENCE</scope>
    <source>
        <strain evidence="2">USP_2M_L1-L4_2017</strain>
        <tissue evidence="2">Whole body</tissue>
    </source>
</reference>
<keyword evidence="3" id="KW-1185">Reference proteome</keyword>
<dbReference type="AlphaFoldDB" id="A0AA40KVA7"/>
<dbReference type="EMBL" id="JAHYIQ010000003">
    <property type="protein sequence ID" value="KAK1133954.1"/>
    <property type="molecule type" value="Genomic_DNA"/>
</dbReference>
<sequence length="93" mass="11136">MKKVPSAFFEKTTVPQNKLRNAIETGKQPKNNETDRVTVEPKKRQYHPFPRLQREEEQSNLDEVTSETRGKQHVDTWWRMCFSILKYADRIDK</sequence>
<protein>
    <submittedName>
        <fullName evidence="2">Uncharacterized protein</fullName>
    </submittedName>
</protein>
<name>A0AA40KVA7_9HYME</name>
<feature type="region of interest" description="Disordered" evidence="1">
    <location>
        <begin position="22"/>
        <end position="69"/>
    </location>
</feature>
<dbReference type="Proteomes" id="UP001177670">
    <property type="component" value="Unassembled WGS sequence"/>
</dbReference>
<evidence type="ECO:0000313" key="3">
    <source>
        <dbReference type="Proteomes" id="UP001177670"/>
    </source>
</evidence>
<organism evidence="2 3">
    <name type="scientific">Melipona bicolor</name>
    <dbReference type="NCBI Taxonomy" id="60889"/>
    <lineage>
        <taxon>Eukaryota</taxon>
        <taxon>Metazoa</taxon>
        <taxon>Ecdysozoa</taxon>
        <taxon>Arthropoda</taxon>
        <taxon>Hexapoda</taxon>
        <taxon>Insecta</taxon>
        <taxon>Pterygota</taxon>
        <taxon>Neoptera</taxon>
        <taxon>Endopterygota</taxon>
        <taxon>Hymenoptera</taxon>
        <taxon>Apocrita</taxon>
        <taxon>Aculeata</taxon>
        <taxon>Apoidea</taxon>
        <taxon>Anthophila</taxon>
        <taxon>Apidae</taxon>
        <taxon>Melipona</taxon>
    </lineage>
</organism>
<proteinExistence type="predicted"/>
<gene>
    <name evidence="2" type="ORF">K0M31_011740</name>
</gene>
<accession>A0AA40KVA7</accession>